<evidence type="ECO:0008006" key="7">
    <source>
        <dbReference type="Google" id="ProtNLM"/>
    </source>
</evidence>
<keyword evidence="3" id="KW-0274">FAD</keyword>
<accession>A0ABD0LDK8</accession>
<evidence type="ECO:0000256" key="1">
    <source>
        <dbReference type="ARBA" id="ARBA00009183"/>
    </source>
</evidence>
<proteinExistence type="inferred from homology"/>
<organism evidence="5 6">
    <name type="scientific">Batillaria attramentaria</name>
    <dbReference type="NCBI Taxonomy" id="370345"/>
    <lineage>
        <taxon>Eukaryota</taxon>
        <taxon>Metazoa</taxon>
        <taxon>Spiralia</taxon>
        <taxon>Lophotrochozoa</taxon>
        <taxon>Mollusca</taxon>
        <taxon>Gastropoda</taxon>
        <taxon>Caenogastropoda</taxon>
        <taxon>Sorbeoconcha</taxon>
        <taxon>Cerithioidea</taxon>
        <taxon>Batillariidae</taxon>
        <taxon>Batillaria</taxon>
    </lineage>
</organism>
<dbReference type="InterPro" id="IPR036188">
    <property type="entry name" value="FAD/NAD-bd_sf"/>
</dbReference>
<evidence type="ECO:0000256" key="2">
    <source>
        <dbReference type="ARBA" id="ARBA00022630"/>
    </source>
</evidence>
<dbReference type="GO" id="GO:0016491">
    <property type="term" value="F:oxidoreductase activity"/>
    <property type="evidence" value="ECO:0007669"/>
    <property type="project" value="UniProtKB-KW"/>
</dbReference>
<sequence length="265" mass="29255">VRLDTAEPDIYTMVCGVTHGNPATLSLPRSNPDAWKDAVTIGCGGVWKYGPKVRLDTVAEPNIYTMICGVTHGNPATLSLPNGNPATWKDAVIIGSGGVWKYGPRNLEKALMKMSKRVAVIGAGVSGLAAIKSCVDEGLVPVCLERTDDVGGLWRYREKVDDADSCVMKTTISNTSKEMSAFSDFPPAKGTHNGRIGDLPNFLPHAHFLRYIRDYADHFRLHKYIRYNTEVREVRRADDFADTGRWRVQKTSYTTASDVFKCLKS</sequence>
<dbReference type="Gene3D" id="3.50.50.60">
    <property type="entry name" value="FAD/NAD(P)-binding domain"/>
    <property type="match status" value="1"/>
</dbReference>
<evidence type="ECO:0000313" key="6">
    <source>
        <dbReference type="Proteomes" id="UP001519460"/>
    </source>
</evidence>
<dbReference type="AlphaFoldDB" id="A0ABD0LDK8"/>
<gene>
    <name evidence="5" type="ORF">BaRGS_00011317</name>
</gene>
<dbReference type="InterPro" id="IPR020946">
    <property type="entry name" value="Flavin_mOase-like"/>
</dbReference>
<comment type="caution">
    <text evidence="5">The sequence shown here is derived from an EMBL/GenBank/DDBJ whole genome shotgun (WGS) entry which is preliminary data.</text>
</comment>
<evidence type="ECO:0000256" key="4">
    <source>
        <dbReference type="ARBA" id="ARBA00023002"/>
    </source>
</evidence>
<feature type="non-terminal residue" evidence="5">
    <location>
        <position position="1"/>
    </location>
</feature>
<comment type="similarity">
    <text evidence="1">Belongs to the FMO family.</text>
</comment>
<evidence type="ECO:0000256" key="3">
    <source>
        <dbReference type="ARBA" id="ARBA00022827"/>
    </source>
</evidence>
<dbReference type="SUPFAM" id="SSF51905">
    <property type="entry name" value="FAD/NAD(P)-binding domain"/>
    <property type="match status" value="1"/>
</dbReference>
<protein>
    <recommendedName>
        <fullName evidence="7">Flavin-containing monooxygenase</fullName>
    </recommendedName>
</protein>
<reference evidence="5 6" key="1">
    <citation type="journal article" date="2023" name="Sci. Data">
        <title>Genome assembly of the Korean intertidal mud-creeper Batillaria attramentaria.</title>
        <authorList>
            <person name="Patra A.K."/>
            <person name="Ho P.T."/>
            <person name="Jun S."/>
            <person name="Lee S.J."/>
            <person name="Kim Y."/>
            <person name="Won Y.J."/>
        </authorList>
    </citation>
    <scope>NUCLEOTIDE SEQUENCE [LARGE SCALE GENOMIC DNA]</scope>
    <source>
        <strain evidence="5">Wonlab-2016</strain>
    </source>
</reference>
<dbReference type="Pfam" id="PF00743">
    <property type="entry name" value="FMO-like"/>
    <property type="match status" value="1"/>
</dbReference>
<name>A0ABD0LDK8_9CAEN</name>
<dbReference type="Proteomes" id="UP001519460">
    <property type="component" value="Unassembled WGS sequence"/>
</dbReference>
<feature type="non-terminal residue" evidence="5">
    <location>
        <position position="265"/>
    </location>
</feature>
<dbReference type="EMBL" id="JACVVK020000058">
    <property type="protein sequence ID" value="KAK7497475.1"/>
    <property type="molecule type" value="Genomic_DNA"/>
</dbReference>
<dbReference type="PANTHER" id="PTHR23023">
    <property type="entry name" value="DIMETHYLANILINE MONOOXYGENASE"/>
    <property type="match status" value="1"/>
</dbReference>
<dbReference type="InterPro" id="IPR050346">
    <property type="entry name" value="FMO-like"/>
</dbReference>
<keyword evidence="2" id="KW-0285">Flavoprotein</keyword>
<evidence type="ECO:0000313" key="5">
    <source>
        <dbReference type="EMBL" id="KAK7497475.1"/>
    </source>
</evidence>
<keyword evidence="6" id="KW-1185">Reference proteome</keyword>
<keyword evidence="4" id="KW-0560">Oxidoreductase</keyword>